<proteinExistence type="predicted"/>
<feature type="region of interest" description="Disordered" evidence="1">
    <location>
        <begin position="45"/>
        <end position="67"/>
    </location>
</feature>
<name>A0A517NTU7_9BACT</name>
<accession>A0A517NTU7</accession>
<reference evidence="2 3" key="1">
    <citation type="submission" date="2019-02" db="EMBL/GenBank/DDBJ databases">
        <title>Deep-cultivation of Planctomycetes and their phenomic and genomic characterization uncovers novel biology.</title>
        <authorList>
            <person name="Wiegand S."/>
            <person name="Jogler M."/>
            <person name="Boedeker C."/>
            <person name="Pinto D."/>
            <person name="Vollmers J."/>
            <person name="Rivas-Marin E."/>
            <person name="Kohn T."/>
            <person name="Peeters S.H."/>
            <person name="Heuer A."/>
            <person name="Rast P."/>
            <person name="Oberbeckmann S."/>
            <person name="Bunk B."/>
            <person name="Jeske O."/>
            <person name="Meyerdierks A."/>
            <person name="Storesund J.E."/>
            <person name="Kallscheuer N."/>
            <person name="Luecker S."/>
            <person name="Lage O.M."/>
            <person name="Pohl T."/>
            <person name="Merkel B.J."/>
            <person name="Hornburger P."/>
            <person name="Mueller R.-W."/>
            <person name="Bruemmer F."/>
            <person name="Labrenz M."/>
            <person name="Spormann A.M."/>
            <person name="Op den Camp H."/>
            <person name="Overmann J."/>
            <person name="Amann R."/>
            <person name="Jetten M.S.M."/>
            <person name="Mascher T."/>
            <person name="Medema M.H."/>
            <person name="Devos D.P."/>
            <person name="Kaster A.-K."/>
            <person name="Ovreas L."/>
            <person name="Rohde M."/>
            <person name="Galperin M.Y."/>
            <person name="Jogler C."/>
        </authorList>
    </citation>
    <scope>NUCLEOTIDE SEQUENCE [LARGE SCALE GENOMIC DNA]</scope>
    <source>
        <strain evidence="2 3">K23_9</strain>
    </source>
</reference>
<keyword evidence="3" id="KW-1185">Reference proteome</keyword>
<dbReference type="EMBL" id="CP036526">
    <property type="protein sequence ID" value="QDT10547.1"/>
    <property type="molecule type" value="Genomic_DNA"/>
</dbReference>
<protein>
    <submittedName>
        <fullName evidence="2">Uncharacterized protein</fullName>
    </submittedName>
</protein>
<evidence type="ECO:0000256" key="1">
    <source>
        <dbReference type="SAM" id="MobiDB-lite"/>
    </source>
</evidence>
<gene>
    <name evidence="2" type="ORF">K239x_25040</name>
</gene>
<evidence type="ECO:0000313" key="3">
    <source>
        <dbReference type="Proteomes" id="UP000319817"/>
    </source>
</evidence>
<dbReference type="Proteomes" id="UP000319817">
    <property type="component" value="Chromosome"/>
</dbReference>
<sequence length="67" mass="7585">MMDNNRERWTMVVFNLDTYEPQSFAATNKLLLVFYFLLITPALSTDGTNDNSAQQAGSQTLAWSHQA</sequence>
<dbReference type="AlphaFoldDB" id="A0A517NTU7"/>
<organism evidence="2 3">
    <name type="scientific">Stieleria marina</name>
    <dbReference type="NCBI Taxonomy" id="1930275"/>
    <lineage>
        <taxon>Bacteria</taxon>
        <taxon>Pseudomonadati</taxon>
        <taxon>Planctomycetota</taxon>
        <taxon>Planctomycetia</taxon>
        <taxon>Pirellulales</taxon>
        <taxon>Pirellulaceae</taxon>
        <taxon>Stieleria</taxon>
    </lineage>
</organism>
<evidence type="ECO:0000313" key="2">
    <source>
        <dbReference type="EMBL" id="QDT10547.1"/>
    </source>
</evidence>